<dbReference type="InterPro" id="IPR051171">
    <property type="entry name" value="CaCA"/>
</dbReference>
<evidence type="ECO:0000259" key="5">
    <source>
        <dbReference type="SMART" id="SM00237"/>
    </source>
</evidence>
<dbReference type="InterPro" id="IPR003644">
    <property type="entry name" value="Calx_beta"/>
</dbReference>
<keyword evidence="2" id="KW-0677">Repeat</keyword>
<feature type="domain" description="Calx-beta" evidence="5">
    <location>
        <begin position="345"/>
        <end position="445"/>
    </location>
</feature>
<evidence type="ECO:0000256" key="1">
    <source>
        <dbReference type="ARBA" id="ARBA00022729"/>
    </source>
</evidence>
<dbReference type="SMART" id="SM00237">
    <property type="entry name" value="Calx_beta"/>
    <property type="match status" value="1"/>
</dbReference>
<dbReference type="RefSeq" id="WP_377474202.1">
    <property type="nucleotide sequence ID" value="NZ_JBHLWN010000113.1"/>
</dbReference>
<evidence type="ECO:0000313" key="7">
    <source>
        <dbReference type="Proteomes" id="UP001589776"/>
    </source>
</evidence>
<sequence length="467" mass="52999">MAVSTNISVWRTISLLLFFLCILLGLASVAKAESIVVASVPGTILDFDSNRILYVTDSSMVIRDRNTQQDSAMTPLEDSPFYYAGYLTNNGAIFHYWKKGLFLWKAGTEPEFIPNSNIGIFSKAKDGHFIPFTITTNNHIEAWLFNTLDNSFKNISEENHLYVRNSYSIRASKEGRLIYISEQGKVILYDNGLTTSLPIDAVDLRTISENLFVYLAQNPENNQYEYRSYNIQDKTSKFIISDGFDVSAFTYKGWTFYQDLNSAYRTSPATGKSEQFSGPRWFLFSIEGYSDTGEMIVYDLYEYTRFYINAKGEMKQIPESARTGVIYWNKSGKKWIGSSGSNIFELIPEPQEEIGKFRFDPKSQIIWANENTGTVTATVYRVGGSYGALTVDYSTFADTAKEHSDFIPAKGTLTFAEGETQKTIQIKLADDTIKENFESFSLLLTGLEERLDALHTNRAFFIIRDND</sequence>
<evidence type="ECO:0000256" key="2">
    <source>
        <dbReference type="ARBA" id="ARBA00022737"/>
    </source>
</evidence>
<dbReference type="SUPFAM" id="SSF141072">
    <property type="entry name" value="CalX-like"/>
    <property type="match status" value="1"/>
</dbReference>
<gene>
    <name evidence="6" type="ORF">ACFFK0_27930</name>
</gene>
<dbReference type="Proteomes" id="UP001589776">
    <property type="component" value="Unassembled WGS sequence"/>
</dbReference>
<dbReference type="PANTHER" id="PTHR11878">
    <property type="entry name" value="SODIUM/CALCIUM EXCHANGER"/>
    <property type="match status" value="1"/>
</dbReference>
<keyword evidence="1" id="KW-0732">Signal</keyword>
<accession>A0ABV6DUC3</accession>
<dbReference type="PANTHER" id="PTHR11878:SF65">
    <property type="entry name" value="NA_CA-EXCHANGE PROTEIN, ISOFORM G"/>
    <property type="match status" value="1"/>
</dbReference>
<dbReference type="SUPFAM" id="SSF69304">
    <property type="entry name" value="Tricorn protease N-terminal domain"/>
    <property type="match status" value="1"/>
</dbReference>
<dbReference type="InterPro" id="IPR038081">
    <property type="entry name" value="CalX-like_sf"/>
</dbReference>
<dbReference type="Gene3D" id="2.60.40.2030">
    <property type="match status" value="1"/>
</dbReference>
<keyword evidence="4" id="KW-0406">Ion transport</keyword>
<evidence type="ECO:0000313" key="6">
    <source>
        <dbReference type="EMBL" id="MFC0216231.1"/>
    </source>
</evidence>
<protein>
    <submittedName>
        <fullName evidence="6">Calx-beta domain-containing protein</fullName>
    </submittedName>
</protein>
<name>A0ABV6DUC3_9BACL</name>
<dbReference type="Pfam" id="PF03160">
    <property type="entry name" value="Calx-beta"/>
    <property type="match status" value="1"/>
</dbReference>
<evidence type="ECO:0000256" key="4">
    <source>
        <dbReference type="ARBA" id="ARBA00023065"/>
    </source>
</evidence>
<keyword evidence="7" id="KW-1185">Reference proteome</keyword>
<comment type="caution">
    <text evidence="6">The sequence shown here is derived from an EMBL/GenBank/DDBJ whole genome shotgun (WGS) entry which is preliminary data.</text>
</comment>
<keyword evidence="4" id="KW-0813">Transport</keyword>
<evidence type="ECO:0000256" key="3">
    <source>
        <dbReference type="ARBA" id="ARBA00022837"/>
    </source>
</evidence>
<proteinExistence type="predicted"/>
<dbReference type="EMBL" id="JBHLWN010000113">
    <property type="protein sequence ID" value="MFC0216231.1"/>
    <property type="molecule type" value="Genomic_DNA"/>
</dbReference>
<reference evidence="6 7" key="1">
    <citation type="submission" date="2024-09" db="EMBL/GenBank/DDBJ databases">
        <authorList>
            <person name="Sun Q."/>
            <person name="Mori K."/>
        </authorList>
    </citation>
    <scope>NUCLEOTIDE SEQUENCE [LARGE SCALE GENOMIC DNA]</scope>
    <source>
        <strain evidence="6 7">CCM 7759</strain>
    </source>
</reference>
<keyword evidence="3" id="KW-0106">Calcium</keyword>
<organism evidence="6 7">
    <name type="scientific">Paenibacillus chartarius</name>
    <dbReference type="NCBI Taxonomy" id="747481"/>
    <lineage>
        <taxon>Bacteria</taxon>
        <taxon>Bacillati</taxon>
        <taxon>Bacillota</taxon>
        <taxon>Bacilli</taxon>
        <taxon>Bacillales</taxon>
        <taxon>Paenibacillaceae</taxon>
        <taxon>Paenibacillus</taxon>
    </lineage>
</organism>